<keyword evidence="1" id="KW-0472">Membrane</keyword>
<sequence length="74" mass="7969">IERSFVAFDISRGLAPAVIATLPIAYGIFIPHFTDSIFLVMLITNIIATVGVFVTYREVKGSSLSIAPQANSKV</sequence>
<organism evidence="2">
    <name type="scientific">mine drainage metagenome</name>
    <dbReference type="NCBI Taxonomy" id="410659"/>
    <lineage>
        <taxon>unclassified sequences</taxon>
        <taxon>metagenomes</taxon>
        <taxon>ecological metagenomes</taxon>
    </lineage>
</organism>
<protein>
    <submittedName>
        <fullName evidence="2">Membrane protein</fullName>
    </submittedName>
</protein>
<reference evidence="2" key="2">
    <citation type="journal article" date="2014" name="ISME J.">
        <title>Microbial stratification in low pH oxic and suboxic macroscopic growths along an acid mine drainage.</title>
        <authorList>
            <person name="Mendez-Garcia C."/>
            <person name="Mesa V."/>
            <person name="Sprenger R.R."/>
            <person name="Richter M."/>
            <person name="Diez M.S."/>
            <person name="Solano J."/>
            <person name="Bargiela R."/>
            <person name="Golyshina O.V."/>
            <person name="Manteca A."/>
            <person name="Ramos J.L."/>
            <person name="Gallego J.R."/>
            <person name="Llorente I."/>
            <person name="Martins Dos Santos V.A."/>
            <person name="Jensen O.N."/>
            <person name="Pelaez A.I."/>
            <person name="Sanchez J."/>
            <person name="Ferrer M."/>
        </authorList>
    </citation>
    <scope>NUCLEOTIDE SEQUENCE</scope>
</reference>
<feature type="transmembrane region" description="Helical" evidence="1">
    <location>
        <begin position="36"/>
        <end position="56"/>
    </location>
</feature>
<reference evidence="2" key="1">
    <citation type="submission" date="2013-08" db="EMBL/GenBank/DDBJ databases">
        <authorList>
            <person name="Mendez C."/>
            <person name="Richter M."/>
            <person name="Ferrer M."/>
            <person name="Sanchez J."/>
        </authorList>
    </citation>
    <scope>NUCLEOTIDE SEQUENCE</scope>
</reference>
<feature type="transmembrane region" description="Helical" evidence="1">
    <location>
        <begin position="12"/>
        <end position="30"/>
    </location>
</feature>
<keyword evidence="1" id="KW-1133">Transmembrane helix</keyword>
<keyword evidence="1" id="KW-0812">Transmembrane</keyword>
<proteinExistence type="predicted"/>
<comment type="caution">
    <text evidence="2">The sequence shown here is derived from an EMBL/GenBank/DDBJ whole genome shotgun (WGS) entry which is preliminary data.</text>
</comment>
<dbReference type="AlphaFoldDB" id="T0ZHB2"/>
<evidence type="ECO:0000313" key="2">
    <source>
        <dbReference type="EMBL" id="EQD29220.1"/>
    </source>
</evidence>
<name>T0ZHB2_9ZZZZ</name>
<feature type="non-terminal residue" evidence="2">
    <location>
        <position position="1"/>
    </location>
</feature>
<evidence type="ECO:0000256" key="1">
    <source>
        <dbReference type="SAM" id="Phobius"/>
    </source>
</evidence>
<dbReference type="EMBL" id="AUZZ01010600">
    <property type="protein sequence ID" value="EQD29220.1"/>
    <property type="molecule type" value="Genomic_DNA"/>
</dbReference>
<accession>T0ZHB2</accession>
<gene>
    <name evidence="2" type="ORF">B2A_14591</name>
</gene>